<dbReference type="WBParaSite" id="nRc.2.0.1.t07607-RA">
    <property type="protein sequence ID" value="nRc.2.0.1.t07607-RA"/>
    <property type="gene ID" value="nRc.2.0.1.g07607"/>
</dbReference>
<evidence type="ECO:0000313" key="2">
    <source>
        <dbReference type="WBParaSite" id="nRc.2.0.1.t07607-RA"/>
    </source>
</evidence>
<evidence type="ECO:0000313" key="1">
    <source>
        <dbReference type="Proteomes" id="UP000887565"/>
    </source>
</evidence>
<dbReference type="Proteomes" id="UP000887565">
    <property type="component" value="Unplaced"/>
</dbReference>
<dbReference type="AlphaFoldDB" id="A0A915I0H0"/>
<name>A0A915I0H0_ROMCU</name>
<accession>A0A915I0H0</accession>
<sequence length="123" mass="13748">MLDISEVVNVAQQAEKKAKKAFRVGKQILQFPLGLIRRQRMASQRERFFKGDMKASRLASSCERSCSFSNPVYDQAANYDDASAMQKSPVQFMTAYGNNRYEVPKELNDSGLYGSGSSSPSTF</sequence>
<organism evidence="1 2">
    <name type="scientific">Romanomermis culicivorax</name>
    <name type="common">Nematode worm</name>
    <dbReference type="NCBI Taxonomy" id="13658"/>
    <lineage>
        <taxon>Eukaryota</taxon>
        <taxon>Metazoa</taxon>
        <taxon>Ecdysozoa</taxon>
        <taxon>Nematoda</taxon>
        <taxon>Enoplea</taxon>
        <taxon>Dorylaimia</taxon>
        <taxon>Mermithida</taxon>
        <taxon>Mermithoidea</taxon>
        <taxon>Mermithidae</taxon>
        <taxon>Romanomermis</taxon>
    </lineage>
</organism>
<proteinExistence type="predicted"/>
<reference evidence="2" key="1">
    <citation type="submission" date="2022-11" db="UniProtKB">
        <authorList>
            <consortium name="WormBaseParasite"/>
        </authorList>
    </citation>
    <scope>IDENTIFICATION</scope>
</reference>
<protein>
    <submittedName>
        <fullName evidence="2">Uncharacterized protein</fullName>
    </submittedName>
</protein>
<keyword evidence="1" id="KW-1185">Reference proteome</keyword>